<gene>
    <name evidence="2" type="ORF">GCM10010226_70840</name>
</gene>
<sequence>MPFLRHARYIPRRALTHVAPARTPPTARARKDAAMGIRMLHRRTAHARVHATATTDTRVDPDAGPAPRPLPALAPGAATPRVPRTPVTALRAALRRLRDRVLDRLDRLTRLVHRFRDGAWRPWCETARGCLALALGTLGRLRGRRRARRISLFVVPPPAPLPLRLVPPLTEHPDGSAPRR</sequence>
<dbReference type="Proteomes" id="UP000646776">
    <property type="component" value="Unassembled WGS sequence"/>
</dbReference>
<accession>A0A918HNU7</accession>
<evidence type="ECO:0000313" key="3">
    <source>
        <dbReference type="Proteomes" id="UP000646776"/>
    </source>
</evidence>
<feature type="region of interest" description="Disordered" evidence="1">
    <location>
        <begin position="45"/>
        <end position="66"/>
    </location>
</feature>
<name>A0A918HNU7_9ACTN</name>
<reference evidence="2" key="2">
    <citation type="submission" date="2020-09" db="EMBL/GenBank/DDBJ databases">
        <authorList>
            <person name="Sun Q."/>
            <person name="Ohkuma M."/>
        </authorList>
    </citation>
    <scope>NUCLEOTIDE SEQUENCE</scope>
    <source>
        <strain evidence="2">JCM 4125</strain>
    </source>
</reference>
<dbReference type="EMBL" id="BMSA01000027">
    <property type="protein sequence ID" value="GGT81980.1"/>
    <property type="molecule type" value="Genomic_DNA"/>
</dbReference>
<organism evidence="2 3">
    <name type="scientific">Streptomyces phaeofaciens</name>
    <dbReference type="NCBI Taxonomy" id="68254"/>
    <lineage>
        <taxon>Bacteria</taxon>
        <taxon>Bacillati</taxon>
        <taxon>Actinomycetota</taxon>
        <taxon>Actinomycetes</taxon>
        <taxon>Kitasatosporales</taxon>
        <taxon>Streptomycetaceae</taxon>
        <taxon>Streptomyces</taxon>
    </lineage>
</organism>
<reference evidence="2" key="1">
    <citation type="journal article" date="2014" name="Int. J. Syst. Evol. Microbiol.">
        <title>Complete genome sequence of Corynebacterium casei LMG S-19264T (=DSM 44701T), isolated from a smear-ripened cheese.</title>
        <authorList>
            <consortium name="US DOE Joint Genome Institute (JGI-PGF)"/>
            <person name="Walter F."/>
            <person name="Albersmeier A."/>
            <person name="Kalinowski J."/>
            <person name="Ruckert C."/>
        </authorList>
    </citation>
    <scope>NUCLEOTIDE SEQUENCE</scope>
    <source>
        <strain evidence="2">JCM 4125</strain>
    </source>
</reference>
<protein>
    <submittedName>
        <fullName evidence="2">Uncharacterized protein</fullName>
    </submittedName>
</protein>
<dbReference type="AlphaFoldDB" id="A0A918HNU7"/>
<proteinExistence type="predicted"/>
<evidence type="ECO:0000256" key="1">
    <source>
        <dbReference type="SAM" id="MobiDB-lite"/>
    </source>
</evidence>
<comment type="caution">
    <text evidence="2">The sequence shown here is derived from an EMBL/GenBank/DDBJ whole genome shotgun (WGS) entry which is preliminary data.</text>
</comment>
<keyword evidence="3" id="KW-1185">Reference proteome</keyword>
<evidence type="ECO:0000313" key="2">
    <source>
        <dbReference type="EMBL" id="GGT81980.1"/>
    </source>
</evidence>